<dbReference type="InterPro" id="IPR050615">
    <property type="entry name" value="ATP-dep_DNA_Helicase"/>
</dbReference>
<evidence type="ECO:0000256" key="4">
    <source>
        <dbReference type="ARBA" id="ARBA00022840"/>
    </source>
</evidence>
<feature type="domain" description="Helicase ATP-binding" evidence="5">
    <location>
        <begin position="14"/>
        <end position="186"/>
    </location>
</feature>
<dbReference type="CDD" id="cd17926">
    <property type="entry name" value="DEXHc_RE"/>
    <property type="match status" value="1"/>
</dbReference>
<dbReference type="Pfam" id="PF00271">
    <property type="entry name" value="Helicase_C"/>
    <property type="match status" value="1"/>
</dbReference>
<dbReference type="InterPro" id="IPR014001">
    <property type="entry name" value="Helicase_ATP-bd"/>
</dbReference>
<name>A0ABQ5JJ26_9LACO</name>
<comment type="caution">
    <text evidence="7">The sequence shown here is derived from an EMBL/GenBank/DDBJ whole genome shotgun (WGS) entry which is preliminary data.</text>
</comment>
<organism evidence="7 8">
    <name type="scientific">Ligilactobacillus pabuli</name>
    <dbReference type="NCBI Taxonomy" id="2886039"/>
    <lineage>
        <taxon>Bacteria</taxon>
        <taxon>Bacillati</taxon>
        <taxon>Bacillota</taxon>
        <taxon>Bacilli</taxon>
        <taxon>Lactobacillales</taxon>
        <taxon>Lactobacillaceae</taxon>
        <taxon>Ligilactobacillus</taxon>
    </lineage>
</organism>
<evidence type="ECO:0000259" key="5">
    <source>
        <dbReference type="PROSITE" id="PS51192"/>
    </source>
</evidence>
<evidence type="ECO:0000256" key="1">
    <source>
        <dbReference type="ARBA" id="ARBA00022741"/>
    </source>
</evidence>
<dbReference type="RefSeq" id="WP_244055497.1">
    <property type="nucleotide sequence ID" value="NZ_BQXH01000012.1"/>
</dbReference>
<dbReference type="Gene3D" id="3.40.50.300">
    <property type="entry name" value="P-loop containing nucleotide triphosphate hydrolases"/>
    <property type="match status" value="2"/>
</dbReference>
<dbReference type="InterPro" id="IPR001650">
    <property type="entry name" value="Helicase_C-like"/>
</dbReference>
<dbReference type="EMBL" id="BQXH01000012">
    <property type="protein sequence ID" value="GKS81753.1"/>
    <property type="molecule type" value="Genomic_DNA"/>
</dbReference>
<dbReference type="InterPro" id="IPR006935">
    <property type="entry name" value="Helicase/UvrB_N"/>
</dbReference>
<gene>
    <name evidence="7" type="ORF">LPAF129_14390</name>
</gene>
<dbReference type="InterPro" id="IPR027417">
    <property type="entry name" value="P-loop_NTPase"/>
</dbReference>
<dbReference type="PROSITE" id="PS51192">
    <property type="entry name" value="HELICASE_ATP_BIND_1"/>
    <property type="match status" value="1"/>
</dbReference>
<keyword evidence="1" id="KW-0547">Nucleotide-binding</keyword>
<dbReference type="SMART" id="SM00490">
    <property type="entry name" value="HELICc"/>
    <property type="match status" value="1"/>
</dbReference>
<keyword evidence="8" id="KW-1185">Reference proteome</keyword>
<dbReference type="SMART" id="SM00487">
    <property type="entry name" value="DEXDc"/>
    <property type="match status" value="1"/>
</dbReference>
<sequence>MAVELRGYQKQAVNAFQKNHYRGIFDMATGTGKTYTSIACAQEYYADHGKQLLVILVPFIHLITQWKENLLENGIVVDVEVAYGKDKWNAKLSRMIWEYQHGFRKRLVIIGSYRSTGGKKSQFAKILKRAEHDNSFLLADECHYLGSKNSNPALFSNFNARLGLSATPKRWWDEKGTAKIYRLFDKEIFSFSLEEAINQGFLTEYSYHPVPVKLSIDETTRYIKLSEKIGKLMVLKQKNKGSSVDEDLQNLLIKRSRIIEKADAKEAKFLQIFKSQNPDHSLVYCAPGDINKFTYDVALEGVSVSEFKAEVSYPNREKMLQDFSRGKIQTLTAMKCLDEGVDVPATRVAFFLASTTNPRQFIQRRGRILRKSPGKKQAEVYDFIVIPDKNEMDEGMAKSLVKREIPRFHEFAEYANNKYEARELIRPILAEFALDSYLDKSSWDVYQEMMEEENEQFTS</sequence>
<dbReference type="PROSITE" id="PS51194">
    <property type="entry name" value="HELICASE_CTER"/>
    <property type="match status" value="1"/>
</dbReference>
<proteinExistence type="predicted"/>
<evidence type="ECO:0000313" key="7">
    <source>
        <dbReference type="EMBL" id="GKS81753.1"/>
    </source>
</evidence>
<dbReference type="PANTHER" id="PTHR11274">
    <property type="entry name" value="RAD25/XP-B DNA REPAIR HELICASE"/>
    <property type="match status" value="1"/>
</dbReference>
<dbReference type="Pfam" id="PF04851">
    <property type="entry name" value="ResIII"/>
    <property type="match status" value="1"/>
</dbReference>
<keyword evidence="4" id="KW-0067">ATP-binding</keyword>
<dbReference type="PANTHER" id="PTHR11274:SF0">
    <property type="entry name" value="GENERAL TRANSCRIPTION AND DNA REPAIR FACTOR IIH HELICASE SUBUNIT XPB"/>
    <property type="match status" value="1"/>
</dbReference>
<reference evidence="7" key="1">
    <citation type="journal article" date="2022" name="Int. J. Syst. Evol. Microbiol.">
        <title>A novel species of lactic acid bacteria, Ligilactobacillus pabuli sp. nov., isolated from alfalfa silage.</title>
        <authorList>
            <person name="Tohno M."/>
            <person name="Tanizawa Y."/>
            <person name="Sawada H."/>
            <person name="Sakamoto M."/>
            <person name="Ohkuma M."/>
            <person name="Kobayashi H."/>
        </authorList>
    </citation>
    <scope>NUCLEOTIDE SEQUENCE</scope>
    <source>
        <strain evidence="7">AF129</strain>
    </source>
</reference>
<evidence type="ECO:0000313" key="8">
    <source>
        <dbReference type="Proteomes" id="UP001055149"/>
    </source>
</evidence>
<evidence type="ECO:0000259" key="6">
    <source>
        <dbReference type="PROSITE" id="PS51194"/>
    </source>
</evidence>
<keyword evidence="2" id="KW-0378">Hydrolase</keyword>
<accession>A0ABQ5JJ26</accession>
<protein>
    <submittedName>
        <fullName evidence="7">Uncharacterized protein</fullName>
    </submittedName>
</protein>
<dbReference type="SUPFAM" id="SSF52540">
    <property type="entry name" value="P-loop containing nucleoside triphosphate hydrolases"/>
    <property type="match status" value="1"/>
</dbReference>
<evidence type="ECO:0000256" key="2">
    <source>
        <dbReference type="ARBA" id="ARBA00022801"/>
    </source>
</evidence>
<feature type="domain" description="Helicase C-terminal" evidence="6">
    <location>
        <begin position="243"/>
        <end position="425"/>
    </location>
</feature>
<keyword evidence="3" id="KW-0347">Helicase</keyword>
<evidence type="ECO:0000256" key="3">
    <source>
        <dbReference type="ARBA" id="ARBA00022806"/>
    </source>
</evidence>
<dbReference type="Proteomes" id="UP001055149">
    <property type="component" value="Unassembled WGS sequence"/>
</dbReference>